<feature type="transmembrane region" description="Helical" evidence="2">
    <location>
        <begin position="84"/>
        <end position="105"/>
    </location>
</feature>
<evidence type="ECO:0000313" key="3">
    <source>
        <dbReference type="EMBL" id="PWN28618.1"/>
    </source>
</evidence>
<dbReference type="EMBL" id="KZ819665">
    <property type="protein sequence ID" value="PWN28618.1"/>
    <property type="molecule type" value="Genomic_DNA"/>
</dbReference>
<evidence type="ECO:0000256" key="2">
    <source>
        <dbReference type="SAM" id="Phobius"/>
    </source>
</evidence>
<dbReference type="GeneID" id="37027745"/>
<evidence type="ECO:0000256" key="1">
    <source>
        <dbReference type="SAM" id="MobiDB-lite"/>
    </source>
</evidence>
<keyword evidence="4" id="KW-1185">Reference proteome</keyword>
<proteinExistence type="predicted"/>
<sequence length="131" mass="13971">MIAPGDKKSPATNLNQDQPIPSYAEALAGSTSSHTNPANLEAQPPVPQPAAAQPAAPPATPNAAPVIVLVSEDRTATQRARRRFLAALFYAGLYWILITMLTAGVTEAAMYDPEGDWIVGKWMAKLFTRPS</sequence>
<dbReference type="RefSeq" id="XP_025363230.1">
    <property type="nucleotide sequence ID" value="XM_025505922.1"/>
</dbReference>
<dbReference type="AlphaFoldDB" id="A0A316UV07"/>
<feature type="compositionally biased region" description="Polar residues" evidence="1">
    <location>
        <begin position="29"/>
        <end position="38"/>
    </location>
</feature>
<evidence type="ECO:0000313" key="4">
    <source>
        <dbReference type="Proteomes" id="UP000245884"/>
    </source>
</evidence>
<keyword evidence="2" id="KW-0472">Membrane</keyword>
<keyword evidence="2" id="KW-0812">Transmembrane</keyword>
<organism evidence="3 4">
    <name type="scientific">Jaminaea rosea</name>
    <dbReference type="NCBI Taxonomy" id="1569628"/>
    <lineage>
        <taxon>Eukaryota</taxon>
        <taxon>Fungi</taxon>
        <taxon>Dikarya</taxon>
        <taxon>Basidiomycota</taxon>
        <taxon>Ustilaginomycotina</taxon>
        <taxon>Exobasidiomycetes</taxon>
        <taxon>Microstromatales</taxon>
        <taxon>Microstromatales incertae sedis</taxon>
        <taxon>Jaminaea</taxon>
    </lineage>
</organism>
<accession>A0A316UV07</accession>
<gene>
    <name evidence="3" type="ORF">BDZ90DRAFT_231598</name>
</gene>
<name>A0A316UV07_9BASI</name>
<protein>
    <submittedName>
        <fullName evidence="3">Uncharacterized protein</fullName>
    </submittedName>
</protein>
<feature type="region of interest" description="Disordered" evidence="1">
    <location>
        <begin position="1"/>
        <end position="60"/>
    </location>
</feature>
<keyword evidence="2" id="KW-1133">Transmembrane helix</keyword>
<dbReference type="Proteomes" id="UP000245884">
    <property type="component" value="Unassembled WGS sequence"/>
</dbReference>
<feature type="compositionally biased region" description="Polar residues" evidence="1">
    <location>
        <begin position="10"/>
        <end position="19"/>
    </location>
</feature>
<reference evidence="3 4" key="1">
    <citation type="journal article" date="2018" name="Mol. Biol. Evol.">
        <title>Broad Genomic Sampling Reveals a Smut Pathogenic Ancestry of the Fungal Clade Ustilaginomycotina.</title>
        <authorList>
            <person name="Kijpornyongpan T."/>
            <person name="Mondo S.J."/>
            <person name="Barry K."/>
            <person name="Sandor L."/>
            <person name="Lee J."/>
            <person name="Lipzen A."/>
            <person name="Pangilinan J."/>
            <person name="LaButti K."/>
            <person name="Hainaut M."/>
            <person name="Henrissat B."/>
            <person name="Grigoriev I.V."/>
            <person name="Spatafora J.W."/>
            <person name="Aime M.C."/>
        </authorList>
    </citation>
    <scope>NUCLEOTIDE SEQUENCE [LARGE SCALE GENOMIC DNA]</scope>
    <source>
        <strain evidence="3 4">MCA 5214</strain>
    </source>
</reference>